<keyword evidence="10 13" id="KW-0482">Metalloprotease</keyword>
<evidence type="ECO:0000256" key="6">
    <source>
        <dbReference type="ARBA" id="ARBA00022723"/>
    </source>
</evidence>
<evidence type="ECO:0000256" key="7">
    <source>
        <dbReference type="ARBA" id="ARBA00022729"/>
    </source>
</evidence>
<dbReference type="GO" id="GO:0030178">
    <property type="term" value="P:negative regulation of Wnt signaling pathway"/>
    <property type="evidence" value="ECO:0007669"/>
    <property type="project" value="UniProtKB-UniRule"/>
</dbReference>
<feature type="chain" id="PRO_5008147829" description="Metalloprotease TIKI homolog" evidence="14">
    <location>
        <begin position="35"/>
        <end position="416"/>
    </location>
</feature>
<dbReference type="AlphaFoldDB" id="A0A183CPF1"/>
<evidence type="ECO:0000256" key="3">
    <source>
        <dbReference type="ARBA" id="ARBA00008261"/>
    </source>
</evidence>
<dbReference type="GO" id="GO:0016055">
    <property type="term" value="P:Wnt signaling pathway"/>
    <property type="evidence" value="ECO:0007669"/>
    <property type="project" value="UniProtKB-KW"/>
</dbReference>
<keyword evidence="11" id="KW-0472">Membrane</keyword>
<keyword evidence="8 13" id="KW-0378">Hydrolase</keyword>
<reference evidence="16" key="2">
    <citation type="submission" date="2016-06" db="UniProtKB">
        <authorList>
            <consortium name="WormBaseParasite"/>
        </authorList>
    </citation>
    <scope>IDENTIFICATION</scope>
</reference>
<name>A0A183CPF1_GLOPA</name>
<keyword evidence="7 13" id="KW-0732">Signal</keyword>
<evidence type="ECO:0000256" key="13">
    <source>
        <dbReference type="RuleBase" id="RU369069"/>
    </source>
</evidence>
<keyword evidence="5" id="KW-0812">Transmembrane</keyword>
<proteinExistence type="inferred from homology"/>
<dbReference type="GO" id="GO:0006508">
    <property type="term" value="P:proteolysis"/>
    <property type="evidence" value="ECO:0007669"/>
    <property type="project" value="UniProtKB-KW"/>
</dbReference>
<dbReference type="EC" id="3.4.-.-" evidence="13"/>
<dbReference type="GO" id="GO:0005886">
    <property type="term" value="C:plasma membrane"/>
    <property type="evidence" value="ECO:0007669"/>
    <property type="project" value="UniProtKB-SubCell"/>
</dbReference>
<comment type="cofactor">
    <cofactor evidence="13">
        <name>Mn(2+)</name>
        <dbReference type="ChEBI" id="CHEBI:29035"/>
    </cofactor>
    <cofactor evidence="13">
        <name>Co(2+)</name>
        <dbReference type="ChEBI" id="CHEBI:48828"/>
    </cofactor>
    <text evidence="13">Divalent metal cations. Mn(2+) or Co(2+).</text>
</comment>
<evidence type="ECO:0000313" key="16">
    <source>
        <dbReference type="WBParaSite" id="GPLIN_001475800"/>
    </source>
</evidence>
<dbReference type="GO" id="GO:0046872">
    <property type="term" value="F:metal ion binding"/>
    <property type="evidence" value="ECO:0007669"/>
    <property type="project" value="UniProtKB-UniRule"/>
</dbReference>
<dbReference type="Pfam" id="PF01963">
    <property type="entry name" value="TraB_PrgY_gumN"/>
    <property type="match status" value="1"/>
</dbReference>
<keyword evidence="12" id="KW-0325">Glycoprotein</keyword>
<evidence type="ECO:0000256" key="8">
    <source>
        <dbReference type="ARBA" id="ARBA00022801"/>
    </source>
</evidence>
<evidence type="ECO:0000256" key="12">
    <source>
        <dbReference type="ARBA" id="ARBA00023180"/>
    </source>
</evidence>
<evidence type="ECO:0000256" key="4">
    <source>
        <dbReference type="ARBA" id="ARBA00022670"/>
    </source>
</evidence>
<evidence type="ECO:0000256" key="11">
    <source>
        <dbReference type="ARBA" id="ARBA00023136"/>
    </source>
</evidence>
<comment type="cofactor">
    <cofactor evidence="1">
        <name>Co(2+)</name>
        <dbReference type="ChEBI" id="CHEBI:48828"/>
    </cofactor>
</comment>
<dbReference type="InterPro" id="IPR002816">
    <property type="entry name" value="TraB/PrgY/GumN_fam"/>
</dbReference>
<evidence type="ECO:0000256" key="9">
    <source>
        <dbReference type="ARBA" id="ARBA00022989"/>
    </source>
</evidence>
<evidence type="ECO:0000256" key="14">
    <source>
        <dbReference type="SAM" id="SignalP"/>
    </source>
</evidence>
<feature type="signal peptide" evidence="14">
    <location>
        <begin position="1"/>
        <end position="34"/>
    </location>
</feature>
<comment type="function">
    <text evidence="13">Metalloprotease that acts as a negative regulator of the Wnt signaling pathway.</text>
</comment>
<accession>A0A183CPF1</accession>
<dbReference type="PANTHER" id="PTHR31120:SF6">
    <property type="entry name" value="METALLOPROTEASE TIKI HOMOLOG"/>
    <property type="match status" value="1"/>
</dbReference>
<organism evidence="15 16">
    <name type="scientific">Globodera pallida</name>
    <name type="common">Potato cyst nematode worm</name>
    <name type="synonym">Heterodera pallida</name>
    <dbReference type="NCBI Taxonomy" id="36090"/>
    <lineage>
        <taxon>Eukaryota</taxon>
        <taxon>Metazoa</taxon>
        <taxon>Ecdysozoa</taxon>
        <taxon>Nematoda</taxon>
        <taxon>Chromadorea</taxon>
        <taxon>Rhabditida</taxon>
        <taxon>Tylenchina</taxon>
        <taxon>Tylenchomorpha</taxon>
        <taxon>Tylenchoidea</taxon>
        <taxon>Heteroderidae</taxon>
        <taxon>Heteroderinae</taxon>
        <taxon>Globodera</taxon>
    </lineage>
</organism>
<keyword evidence="15" id="KW-1185">Reference proteome</keyword>
<dbReference type="Proteomes" id="UP000050741">
    <property type="component" value="Unassembled WGS sequence"/>
</dbReference>
<evidence type="ECO:0000256" key="2">
    <source>
        <dbReference type="ARBA" id="ARBA00004479"/>
    </source>
</evidence>
<evidence type="ECO:0000256" key="1">
    <source>
        <dbReference type="ARBA" id="ARBA00001941"/>
    </source>
</evidence>
<dbReference type="InterPro" id="IPR040230">
    <property type="entry name" value="TIKI1/2-like"/>
</dbReference>
<dbReference type="WBParaSite" id="GPLIN_001475800">
    <property type="protein sequence ID" value="GPLIN_001475800"/>
    <property type="gene ID" value="GPLIN_001475800"/>
</dbReference>
<evidence type="ECO:0000256" key="5">
    <source>
        <dbReference type="ARBA" id="ARBA00022692"/>
    </source>
</evidence>
<keyword evidence="13" id="KW-1003">Cell membrane</keyword>
<dbReference type="CDD" id="cd14789">
    <property type="entry name" value="Tiki"/>
    <property type="match status" value="1"/>
</dbReference>
<sequence length="416" mass="47465">MPSSSRIVVPRRMPCRRICPQFVALFLTLSALRAAHPPHVENVRKAKSTFLWSIDSPARSVRSFLFGTIHVPYDKVWQYVSARVKEAFGAAEAIVFELELQNSDTVLRLAKCKQLERDGNLRHLLPPDVFARIRAFMHRLRQRMFRWSLRANGNDRQKARQNVRRLFPNDWARRKPTWLLFLLLQMGGDDEQHQHWSEQFSEQQQRVPMLDLYLAQMALGQGKQLLSVESVEEQCDPLESVQTGQLVFAINYTLAYLEWAEGRQADGGREKEQNELEMNHHGEKQQKSGVNASSQTPSALERLVQLYNCGTMGDGMEEIVFGARRFAQRGFSSTPEADQRARHVDNLLAEDILLRRNERMARRADLLLRSHPSAVLFFALGAGHLLGDQSIQASSAQGKASKIKKGGNFPIPCVPW</sequence>
<evidence type="ECO:0000256" key="10">
    <source>
        <dbReference type="ARBA" id="ARBA00023049"/>
    </source>
</evidence>
<reference evidence="15" key="1">
    <citation type="submission" date="2014-05" db="EMBL/GenBank/DDBJ databases">
        <title>The genome and life-stage specific transcriptomes of Globodera pallida elucidate key aspects of plant parasitism by a cyst nematode.</title>
        <authorList>
            <person name="Cotton J.A."/>
            <person name="Lilley C.J."/>
            <person name="Jones L.M."/>
            <person name="Kikuchi T."/>
            <person name="Reid A.J."/>
            <person name="Thorpe P."/>
            <person name="Tsai I.J."/>
            <person name="Beasley H."/>
            <person name="Blok V."/>
            <person name="Cock P.J.A."/>
            <person name="Van den Akker S.E."/>
            <person name="Holroyd N."/>
            <person name="Hunt M."/>
            <person name="Mantelin S."/>
            <person name="Naghra H."/>
            <person name="Pain A."/>
            <person name="Palomares-Rius J.E."/>
            <person name="Zarowiecki M."/>
            <person name="Berriman M."/>
            <person name="Jones J.T."/>
            <person name="Urwin P.E."/>
        </authorList>
    </citation>
    <scope>NUCLEOTIDE SEQUENCE [LARGE SCALE GENOMIC DNA]</scope>
    <source>
        <strain evidence="15">Lindley</strain>
    </source>
</reference>
<keyword evidence="9" id="KW-1133">Transmembrane helix</keyword>
<comment type="similarity">
    <text evidence="3 13">Belongs to the TIKI family.</text>
</comment>
<keyword evidence="13" id="KW-0879">Wnt signaling pathway</keyword>
<protein>
    <recommendedName>
        <fullName evidence="13">Metalloprotease TIKI homolog</fullName>
        <ecNumber evidence="13">3.4.-.-</ecNumber>
    </recommendedName>
</protein>
<comment type="subcellular location">
    <subcellularLocation>
        <location evidence="13">Cell membrane</location>
        <topology evidence="13">Single-pass type I membrane protein</topology>
    </subcellularLocation>
    <subcellularLocation>
        <location evidence="2">Membrane</location>
        <topology evidence="2">Single-pass type I membrane protein</topology>
    </subcellularLocation>
</comment>
<keyword evidence="4 13" id="KW-0645">Protease</keyword>
<evidence type="ECO:0000313" key="15">
    <source>
        <dbReference type="Proteomes" id="UP000050741"/>
    </source>
</evidence>
<keyword evidence="6 13" id="KW-0479">Metal-binding</keyword>
<dbReference type="GO" id="GO:0004222">
    <property type="term" value="F:metalloendopeptidase activity"/>
    <property type="evidence" value="ECO:0007669"/>
    <property type="project" value="UniProtKB-UniRule"/>
</dbReference>
<dbReference type="PANTHER" id="PTHR31120">
    <property type="entry name" value="METALLOPROTEASE TIKI"/>
    <property type="match status" value="1"/>
</dbReference>